<organism evidence="1 2">
    <name type="scientific">Rhodobacter capsulatus</name>
    <name type="common">Rhodopseudomonas capsulata</name>
    <dbReference type="NCBI Taxonomy" id="1061"/>
    <lineage>
        <taxon>Bacteria</taxon>
        <taxon>Pseudomonadati</taxon>
        <taxon>Pseudomonadota</taxon>
        <taxon>Alphaproteobacteria</taxon>
        <taxon>Rhodobacterales</taxon>
        <taxon>Rhodobacter group</taxon>
        <taxon>Rhodobacter</taxon>
    </lineage>
</organism>
<evidence type="ECO:0008006" key="3">
    <source>
        <dbReference type="Google" id="ProtNLM"/>
    </source>
</evidence>
<dbReference type="AlphaFoldDB" id="A0A1G7QLW7"/>
<dbReference type="RefSeq" id="WP_074555873.1">
    <property type="nucleotide sequence ID" value="NZ_CP119563.1"/>
</dbReference>
<evidence type="ECO:0000313" key="1">
    <source>
        <dbReference type="EMBL" id="SDF99482.1"/>
    </source>
</evidence>
<name>A0A1G7QLW7_RHOCA</name>
<gene>
    <name evidence="1" type="ORF">SAMN04244550_03238</name>
</gene>
<accession>A0A1G7QLW7</accession>
<evidence type="ECO:0000313" key="2">
    <source>
        <dbReference type="Proteomes" id="UP000183812"/>
    </source>
</evidence>
<protein>
    <recommendedName>
        <fullName evidence="3">LicD family protein</fullName>
    </recommendedName>
</protein>
<dbReference type="EMBL" id="FNAY01000024">
    <property type="protein sequence ID" value="SDF99482.1"/>
    <property type="molecule type" value="Genomic_DNA"/>
</dbReference>
<dbReference type="OrthoDB" id="7858913at2"/>
<dbReference type="Proteomes" id="UP000183812">
    <property type="component" value="Unassembled WGS sequence"/>
</dbReference>
<reference evidence="1 2" key="1">
    <citation type="submission" date="2016-10" db="EMBL/GenBank/DDBJ databases">
        <authorList>
            <person name="de Groot N.N."/>
        </authorList>
    </citation>
    <scope>NUCLEOTIDE SEQUENCE [LARGE SCALE GENOMIC DNA]</scope>
    <source>
        <strain evidence="2">DSM 938 / 37b4</strain>
    </source>
</reference>
<proteinExistence type="predicted"/>
<sequence>MHEKLLDLMAYAAAPANSTLSVEDRAVAILMLLLQGKNAEARQAFFSDSKITKELRPAVAKALNESFLFGKNLEWTNHGVNRTFRFWSEEEKKGYMALAAGLIDCLKLLSPHVTFGFGAILGIVRDRNFIAHDDDLDLLIAMEPSTFTQAKAVLKEHLTAHGYTCHGENHSHFGVTLNQGRAVDVFIGFREADRVSWFPSRRKSLAWDSVFPASSLDWYGQTIPIPRNTDAYLEGTYGSDWRTPVSVWSHPWNIAEYRDIL</sequence>